<reference evidence="2 3" key="1">
    <citation type="journal article" date="2018" name="New Phytol.">
        <title>Phylogenomics of Endogonaceae and evolution of mycorrhizas within Mucoromycota.</title>
        <authorList>
            <person name="Chang Y."/>
            <person name="Desiro A."/>
            <person name="Na H."/>
            <person name="Sandor L."/>
            <person name="Lipzen A."/>
            <person name="Clum A."/>
            <person name="Barry K."/>
            <person name="Grigoriev I.V."/>
            <person name="Martin F.M."/>
            <person name="Stajich J.E."/>
            <person name="Smith M.E."/>
            <person name="Bonito G."/>
            <person name="Spatafora J.W."/>
        </authorList>
    </citation>
    <scope>NUCLEOTIDE SEQUENCE [LARGE SCALE GENOMIC DNA]</scope>
    <source>
        <strain evidence="2 3">GMNB39</strain>
    </source>
</reference>
<dbReference type="EMBL" id="RBNI01006536">
    <property type="protein sequence ID" value="RUP45959.1"/>
    <property type="molecule type" value="Genomic_DNA"/>
</dbReference>
<comment type="caution">
    <text evidence="2">The sequence shown here is derived from an EMBL/GenBank/DDBJ whole genome shotgun (WGS) entry which is preliminary data.</text>
</comment>
<name>A0A433D552_9FUNG</name>
<evidence type="ECO:0000313" key="3">
    <source>
        <dbReference type="Proteomes" id="UP000268093"/>
    </source>
</evidence>
<evidence type="ECO:0000313" key="2">
    <source>
        <dbReference type="EMBL" id="RUP45959.1"/>
    </source>
</evidence>
<sequence>MKSNLPAVDAPLTTSTSVAAPPSSVPVIVVKLSVPASALTPIPLPSIPACTLTPIPLSCVPTSALKPIPLPSFPTSALTPNPFSSVPASALKPIPQPSFSTSALTPIPFSSVPASALKPIPLPSFPTPSLSPIPFPSVQTSAVPPTPISFVPTSTLMPIPTRAATIPSSNLITTPPPNSTPTIPTSTSILTSTSAIPKSVYTIPPSNRSYRRPRATFPYTIPKRRNHFSKGPEKITDMMDIDVIPPTTIPASNSILVSVPPSDFLTSSPIRNFNTVADNQWADVEDDEEDELCDEFWDLEVSPNIDRLCSRFLGLMIR</sequence>
<feature type="region of interest" description="Disordered" evidence="1">
    <location>
        <begin position="167"/>
        <end position="188"/>
    </location>
</feature>
<protein>
    <submittedName>
        <fullName evidence="2">Uncharacterized protein</fullName>
    </submittedName>
</protein>
<keyword evidence="3" id="KW-1185">Reference proteome</keyword>
<proteinExistence type="predicted"/>
<evidence type="ECO:0000256" key="1">
    <source>
        <dbReference type="SAM" id="MobiDB-lite"/>
    </source>
</evidence>
<gene>
    <name evidence="2" type="ORF">BC936DRAFT_147520</name>
</gene>
<dbReference type="Proteomes" id="UP000268093">
    <property type="component" value="Unassembled WGS sequence"/>
</dbReference>
<dbReference type="AlphaFoldDB" id="A0A433D552"/>
<organism evidence="2 3">
    <name type="scientific">Jimgerdemannia flammicorona</name>
    <dbReference type="NCBI Taxonomy" id="994334"/>
    <lineage>
        <taxon>Eukaryota</taxon>
        <taxon>Fungi</taxon>
        <taxon>Fungi incertae sedis</taxon>
        <taxon>Mucoromycota</taxon>
        <taxon>Mucoromycotina</taxon>
        <taxon>Endogonomycetes</taxon>
        <taxon>Endogonales</taxon>
        <taxon>Endogonaceae</taxon>
        <taxon>Jimgerdemannia</taxon>
    </lineage>
</organism>
<accession>A0A433D552</accession>